<evidence type="ECO:0000313" key="3">
    <source>
        <dbReference type="Proteomes" id="UP000299102"/>
    </source>
</evidence>
<comment type="caution">
    <text evidence="2">The sequence shown here is derived from an EMBL/GenBank/DDBJ whole genome shotgun (WGS) entry which is preliminary data.</text>
</comment>
<keyword evidence="3" id="KW-1185">Reference proteome</keyword>
<proteinExistence type="predicted"/>
<gene>
    <name evidence="2" type="ORF">EVAR_58536_1</name>
</gene>
<dbReference type="AlphaFoldDB" id="A0A4C1Z4D2"/>
<accession>A0A4C1Z4D2</accession>
<sequence length="77" mass="8691">MRAQSWAQGNRNWITGNMISNGGGERDDGEGKVEWPTGTFAHWLKGDSEGTSRPYSVRVRYFVEPAQPTDYDMALPR</sequence>
<organism evidence="2 3">
    <name type="scientific">Eumeta variegata</name>
    <name type="common">Bagworm moth</name>
    <name type="synonym">Eumeta japonica</name>
    <dbReference type="NCBI Taxonomy" id="151549"/>
    <lineage>
        <taxon>Eukaryota</taxon>
        <taxon>Metazoa</taxon>
        <taxon>Ecdysozoa</taxon>
        <taxon>Arthropoda</taxon>
        <taxon>Hexapoda</taxon>
        <taxon>Insecta</taxon>
        <taxon>Pterygota</taxon>
        <taxon>Neoptera</taxon>
        <taxon>Endopterygota</taxon>
        <taxon>Lepidoptera</taxon>
        <taxon>Glossata</taxon>
        <taxon>Ditrysia</taxon>
        <taxon>Tineoidea</taxon>
        <taxon>Psychidae</taxon>
        <taxon>Oiketicinae</taxon>
        <taxon>Eumeta</taxon>
    </lineage>
</organism>
<name>A0A4C1Z4D2_EUMVA</name>
<protein>
    <submittedName>
        <fullName evidence="2">Uncharacterized protein</fullName>
    </submittedName>
</protein>
<dbReference type="Proteomes" id="UP000299102">
    <property type="component" value="Unassembled WGS sequence"/>
</dbReference>
<evidence type="ECO:0000256" key="1">
    <source>
        <dbReference type="SAM" id="MobiDB-lite"/>
    </source>
</evidence>
<evidence type="ECO:0000313" key="2">
    <source>
        <dbReference type="EMBL" id="GBP82490.1"/>
    </source>
</evidence>
<dbReference type="EMBL" id="BGZK01001568">
    <property type="protein sequence ID" value="GBP82490.1"/>
    <property type="molecule type" value="Genomic_DNA"/>
</dbReference>
<feature type="region of interest" description="Disordered" evidence="1">
    <location>
        <begin position="1"/>
        <end position="34"/>
    </location>
</feature>
<reference evidence="2 3" key="1">
    <citation type="journal article" date="2019" name="Commun. Biol.">
        <title>The bagworm genome reveals a unique fibroin gene that provides high tensile strength.</title>
        <authorList>
            <person name="Kono N."/>
            <person name="Nakamura H."/>
            <person name="Ohtoshi R."/>
            <person name="Tomita M."/>
            <person name="Numata K."/>
            <person name="Arakawa K."/>
        </authorList>
    </citation>
    <scope>NUCLEOTIDE SEQUENCE [LARGE SCALE GENOMIC DNA]</scope>
</reference>
<feature type="compositionally biased region" description="Polar residues" evidence="1">
    <location>
        <begin position="1"/>
        <end position="20"/>
    </location>
</feature>
<feature type="compositionally biased region" description="Basic and acidic residues" evidence="1">
    <location>
        <begin position="24"/>
        <end position="33"/>
    </location>
</feature>